<dbReference type="RefSeq" id="WP_066545975.1">
    <property type="nucleotide sequence ID" value="NZ_MASJ01000023.1"/>
</dbReference>
<dbReference type="Gene3D" id="1.20.1250.20">
    <property type="entry name" value="MFS general substrate transporter like domains"/>
    <property type="match status" value="1"/>
</dbReference>
<dbReference type="PANTHER" id="PTHR11662:SF399">
    <property type="entry name" value="FI19708P1-RELATED"/>
    <property type="match status" value="1"/>
</dbReference>
<dbReference type="EMBL" id="MASJ01000023">
    <property type="protein sequence ID" value="OCS84695.1"/>
    <property type="molecule type" value="Genomic_DNA"/>
</dbReference>
<evidence type="ECO:0000259" key="7">
    <source>
        <dbReference type="PROSITE" id="PS50850"/>
    </source>
</evidence>
<name>A0A1C0YC28_9BACL</name>
<keyword evidence="5 6" id="KW-0472">Membrane</keyword>
<keyword evidence="2" id="KW-0813">Transport</keyword>
<dbReference type="InterPro" id="IPR020846">
    <property type="entry name" value="MFS_dom"/>
</dbReference>
<evidence type="ECO:0000313" key="9">
    <source>
        <dbReference type="Proteomes" id="UP000093199"/>
    </source>
</evidence>
<sequence length="226" mass="24864">MITEQKDRSVWILAVLYFGWIVSYVDRTAITLALASIGQDLALNAAHLGFVLSAFFLGYALMQIPGGWLADRFNIVYVLIFAVVIWSVFTAFTGLAWSLTSLILIRFLFGLGEGAYPAASTKAIAMYYEKSQRTKAQSTMMSSNMLGGALAPILCAPLLLLFGWRSVFFIISVLGIVFVVALIMVTKNAKVYAPEETGGLKGSFKSVLTCVNESLFSTCFMYFLLY</sequence>
<keyword evidence="9" id="KW-1185">Reference proteome</keyword>
<keyword evidence="3 6" id="KW-0812">Transmembrane</keyword>
<reference evidence="8 9" key="1">
    <citation type="submission" date="2016-07" db="EMBL/GenBank/DDBJ databases">
        <title>Caryophanon tenue genome sequencing.</title>
        <authorList>
            <person name="Verma A."/>
            <person name="Pal Y."/>
            <person name="Krishnamurthi S."/>
        </authorList>
    </citation>
    <scope>NUCLEOTIDE SEQUENCE [LARGE SCALE GENOMIC DNA]</scope>
    <source>
        <strain evidence="8 9">DSM 14152</strain>
    </source>
</reference>
<evidence type="ECO:0000256" key="2">
    <source>
        <dbReference type="ARBA" id="ARBA00022448"/>
    </source>
</evidence>
<protein>
    <recommendedName>
        <fullName evidence="7">Major facilitator superfamily (MFS) profile domain-containing protein</fullName>
    </recommendedName>
</protein>
<feature type="transmembrane region" description="Helical" evidence="6">
    <location>
        <begin position="74"/>
        <end position="97"/>
    </location>
</feature>
<proteinExistence type="predicted"/>
<feature type="domain" description="Major facilitator superfamily (MFS) profile" evidence="7">
    <location>
        <begin position="12"/>
        <end position="226"/>
    </location>
</feature>
<comment type="caution">
    <text evidence="8">The sequence shown here is derived from an EMBL/GenBank/DDBJ whole genome shotgun (WGS) entry which is preliminary data.</text>
</comment>
<evidence type="ECO:0000256" key="1">
    <source>
        <dbReference type="ARBA" id="ARBA00004651"/>
    </source>
</evidence>
<comment type="subcellular location">
    <subcellularLocation>
        <location evidence="1">Cell membrane</location>
        <topology evidence="1">Multi-pass membrane protein</topology>
    </subcellularLocation>
</comment>
<dbReference type="GO" id="GO:0022857">
    <property type="term" value="F:transmembrane transporter activity"/>
    <property type="evidence" value="ECO:0007669"/>
    <property type="project" value="InterPro"/>
</dbReference>
<dbReference type="PANTHER" id="PTHR11662">
    <property type="entry name" value="SOLUTE CARRIER FAMILY 17"/>
    <property type="match status" value="1"/>
</dbReference>
<dbReference type="InterPro" id="IPR036259">
    <property type="entry name" value="MFS_trans_sf"/>
</dbReference>
<evidence type="ECO:0000256" key="5">
    <source>
        <dbReference type="ARBA" id="ARBA00023136"/>
    </source>
</evidence>
<evidence type="ECO:0000313" key="8">
    <source>
        <dbReference type="EMBL" id="OCS84695.1"/>
    </source>
</evidence>
<dbReference type="InterPro" id="IPR050382">
    <property type="entry name" value="MFS_Na/Anion_cotransporter"/>
</dbReference>
<keyword evidence="4 6" id="KW-1133">Transmembrane helix</keyword>
<feature type="transmembrane region" description="Helical" evidence="6">
    <location>
        <begin position="12"/>
        <end position="35"/>
    </location>
</feature>
<dbReference type="PROSITE" id="PS50850">
    <property type="entry name" value="MFS"/>
    <property type="match status" value="1"/>
</dbReference>
<organism evidence="8 9">
    <name type="scientific">Caryophanon tenue</name>
    <dbReference type="NCBI Taxonomy" id="33978"/>
    <lineage>
        <taxon>Bacteria</taxon>
        <taxon>Bacillati</taxon>
        <taxon>Bacillota</taxon>
        <taxon>Bacilli</taxon>
        <taxon>Bacillales</taxon>
        <taxon>Caryophanaceae</taxon>
        <taxon>Caryophanon</taxon>
    </lineage>
</organism>
<feature type="transmembrane region" description="Helical" evidence="6">
    <location>
        <begin position="140"/>
        <end position="160"/>
    </location>
</feature>
<dbReference type="STRING" id="33978.A6M13_03725"/>
<dbReference type="SUPFAM" id="SSF103473">
    <property type="entry name" value="MFS general substrate transporter"/>
    <property type="match status" value="1"/>
</dbReference>
<evidence type="ECO:0000256" key="3">
    <source>
        <dbReference type="ARBA" id="ARBA00022692"/>
    </source>
</evidence>
<gene>
    <name evidence="8" type="ORF">A6M13_03725</name>
</gene>
<dbReference type="OrthoDB" id="244640at2"/>
<evidence type="ECO:0000256" key="4">
    <source>
        <dbReference type="ARBA" id="ARBA00022989"/>
    </source>
</evidence>
<dbReference type="Pfam" id="PF07690">
    <property type="entry name" value="MFS_1"/>
    <property type="match status" value="1"/>
</dbReference>
<feature type="transmembrane region" description="Helical" evidence="6">
    <location>
        <begin position="166"/>
        <end position="185"/>
    </location>
</feature>
<feature type="transmembrane region" description="Helical" evidence="6">
    <location>
        <begin position="103"/>
        <end position="128"/>
    </location>
</feature>
<dbReference type="InterPro" id="IPR011701">
    <property type="entry name" value="MFS"/>
</dbReference>
<dbReference type="Proteomes" id="UP000093199">
    <property type="component" value="Unassembled WGS sequence"/>
</dbReference>
<feature type="transmembrane region" description="Helical" evidence="6">
    <location>
        <begin position="41"/>
        <end position="62"/>
    </location>
</feature>
<dbReference type="AlphaFoldDB" id="A0A1C0YC28"/>
<evidence type="ECO:0000256" key="6">
    <source>
        <dbReference type="SAM" id="Phobius"/>
    </source>
</evidence>
<dbReference type="GO" id="GO:0005886">
    <property type="term" value="C:plasma membrane"/>
    <property type="evidence" value="ECO:0007669"/>
    <property type="project" value="UniProtKB-SubCell"/>
</dbReference>
<accession>A0A1C0YC28</accession>